<dbReference type="RefSeq" id="WP_147039399.1">
    <property type="nucleotide sequence ID" value="NZ_BJUW01000008.1"/>
</dbReference>
<accession>A0A511AF75</accession>
<dbReference type="Proteomes" id="UP000321225">
    <property type="component" value="Unassembled WGS sequence"/>
</dbReference>
<evidence type="ECO:0000313" key="1">
    <source>
        <dbReference type="EMBL" id="GEK86808.1"/>
    </source>
</evidence>
<evidence type="ECO:0000313" key="2">
    <source>
        <dbReference type="Proteomes" id="UP000321225"/>
    </source>
</evidence>
<dbReference type="EMBL" id="BJUW01000008">
    <property type="protein sequence ID" value="GEK86808.1"/>
    <property type="molecule type" value="Genomic_DNA"/>
</dbReference>
<sequence length="170" mass="18639">MKVTSVEHTLSWLKQHLPAVTAQARDEYVLGDPTILRASLAYRGVAVPDRASLIDALGALFEWEDGGYDGFTVFASAVQLPASIVRLIRPAEGNPGRFVVLADCPYADEHVSRYRGHEKHGYGLPAYPVPSSARGVIGVRHAQCDDGSLSRVELIVPHTWEPYSWEDPTS</sequence>
<dbReference type="AlphaFoldDB" id="A0A511AF75"/>
<protein>
    <submittedName>
        <fullName evidence="1">Uncharacterized protein</fullName>
    </submittedName>
</protein>
<comment type="caution">
    <text evidence="1">The sequence shown here is derived from an EMBL/GenBank/DDBJ whole genome shotgun (WGS) entry which is preliminary data.</text>
</comment>
<proteinExistence type="predicted"/>
<keyword evidence="2" id="KW-1185">Reference proteome</keyword>
<name>A0A511AF75_9MICO</name>
<organism evidence="1 2">
    <name type="scientific">Microbacterium aerolatum</name>
    <dbReference type="NCBI Taxonomy" id="153731"/>
    <lineage>
        <taxon>Bacteria</taxon>
        <taxon>Bacillati</taxon>
        <taxon>Actinomycetota</taxon>
        <taxon>Actinomycetes</taxon>
        <taxon>Micrococcales</taxon>
        <taxon>Microbacteriaceae</taxon>
        <taxon>Microbacterium</taxon>
    </lineage>
</organism>
<reference evidence="1 2" key="1">
    <citation type="submission" date="2019-07" db="EMBL/GenBank/DDBJ databases">
        <title>Whole genome shotgun sequence of Microbacterium aerolatum NBRC 103071.</title>
        <authorList>
            <person name="Hosoyama A."/>
            <person name="Uohara A."/>
            <person name="Ohji S."/>
            <person name="Ichikawa N."/>
        </authorList>
    </citation>
    <scope>NUCLEOTIDE SEQUENCE [LARGE SCALE GENOMIC DNA]</scope>
    <source>
        <strain evidence="1 2">NBRC 103071</strain>
    </source>
</reference>
<gene>
    <name evidence="1" type="ORF">MAE01_19840</name>
</gene>